<dbReference type="OrthoDB" id="9812302at2"/>
<evidence type="ECO:0008006" key="8">
    <source>
        <dbReference type="Google" id="ProtNLM"/>
    </source>
</evidence>
<feature type="domain" description="Glycosyltransferase 2-like" evidence="4">
    <location>
        <begin position="67"/>
        <end position="110"/>
    </location>
</feature>
<dbReference type="InterPro" id="IPR029044">
    <property type="entry name" value="Nucleotide-diphossugar_trans"/>
</dbReference>
<dbReference type="AlphaFoldDB" id="A0A5B1CNM6"/>
<evidence type="ECO:0000313" key="6">
    <source>
        <dbReference type="EMBL" id="KAA1261180.1"/>
    </source>
</evidence>
<comment type="similarity">
    <text evidence="1">Belongs to the glycosyltransferase 2 family.</text>
</comment>
<proteinExistence type="inferred from homology"/>
<reference evidence="6 7" key="1">
    <citation type="submission" date="2019-08" db="EMBL/GenBank/DDBJ databases">
        <title>Deep-cultivation of Planctomycetes and their phenomic and genomic characterization uncovers novel biology.</title>
        <authorList>
            <person name="Wiegand S."/>
            <person name="Jogler M."/>
            <person name="Boedeker C."/>
            <person name="Pinto D."/>
            <person name="Vollmers J."/>
            <person name="Rivas-Marin E."/>
            <person name="Kohn T."/>
            <person name="Peeters S.H."/>
            <person name="Heuer A."/>
            <person name="Rast P."/>
            <person name="Oberbeckmann S."/>
            <person name="Bunk B."/>
            <person name="Jeske O."/>
            <person name="Meyerdierks A."/>
            <person name="Storesund J.E."/>
            <person name="Kallscheuer N."/>
            <person name="Luecker S."/>
            <person name="Lage O.M."/>
            <person name="Pohl T."/>
            <person name="Merkel B.J."/>
            <person name="Hornburger P."/>
            <person name="Mueller R.-W."/>
            <person name="Bruemmer F."/>
            <person name="Labrenz M."/>
            <person name="Spormann A.M."/>
            <person name="Op Den Camp H."/>
            <person name="Overmann J."/>
            <person name="Amann R."/>
            <person name="Jetten M.S.M."/>
            <person name="Mascher T."/>
            <person name="Medema M.H."/>
            <person name="Devos D.P."/>
            <person name="Kaster A.-K."/>
            <person name="Ovreas L."/>
            <person name="Rohde M."/>
            <person name="Galperin M.Y."/>
            <person name="Jogler C."/>
        </authorList>
    </citation>
    <scope>NUCLEOTIDE SEQUENCE [LARGE SCALE GENOMIC DNA]</scope>
    <source>
        <strain evidence="6 7">LF1</strain>
    </source>
</reference>
<evidence type="ECO:0000256" key="2">
    <source>
        <dbReference type="ARBA" id="ARBA00022676"/>
    </source>
</evidence>
<dbReference type="Gene3D" id="3.90.550.10">
    <property type="entry name" value="Spore Coat Polysaccharide Biosynthesis Protein SpsA, Chain A"/>
    <property type="match status" value="1"/>
</dbReference>
<protein>
    <recommendedName>
        <fullName evidence="8">Glycosyl transferase family 2</fullName>
    </recommendedName>
</protein>
<keyword evidence="3" id="KW-0808">Transferase</keyword>
<dbReference type="PANTHER" id="PTHR43179">
    <property type="entry name" value="RHAMNOSYLTRANSFERASE WBBL"/>
    <property type="match status" value="1"/>
</dbReference>
<feature type="domain" description="Galactosyltransferase C-terminal" evidence="5">
    <location>
        <begin position="154"/>
        <end position="192"/>
    </location>
</feature>
<keyword evidence="7" id="KW-1185">Reference proteome</keyword>
<gene>
    <name evidence="6" type="ORF">LF1_37250</name>
</gene>
<dbReference type="GO" id="GO:0016757">
    <property type="term" value="F:glycosyltransferase activity"/>
    <property type="evidence" value="ECO:0007669"/>
    <property type="project" value="UniProtKB-KW"/>
</dbReference>
<dbReference type="Pfam" id="PF00535">
    <property type="entry name" value="Glycos_transf_2"/>
    <property type="match status" value="1"/>
</dbReference>
<dbReference type="InterPro" id="IPR027791">
    <property type="entry name" value="Galactosyl_T_C"/>
</dbReference>
<dbReference type="PANTHER" id="PTHR43179:SF12">
    <property type="entry name" value="GALACTOFURANOSYLTRANSFERASE GLFT2"/>
    <property type="match status" value="1"/>
</dbReference>
<keyword evidence="2" id="KW-0328">Glycosyltransferase</keyword>
<evidence type="ECO:0000313" key="7">
    <source>
        <dbReference type="Proteomes" id="UP000322699"/>
    </source>
</evidence>
<dbReference type="Pfam" id="PF02709">
    <property type="entry name" value="Glyco_transf_7C"/>
    <property type="match status" value="1"/>
</dbReference>
<dbReference type="SUPFAM" id="SSF53448">
    <property type="entry name" value="Nucleotide-diphospho-sugar transferases"/>
    <property type="match status" value="1"/>
</dbReference>
<dbReference type="RefSeq" id="WP_068259957.1">
    <property type="nucleotide sequence ID" value="NZ_LWSK01000013.1"/>
</dbReference>
<evidence type="ECO:0000256" key="3">
    <source>
        <dbReference type="ARBA" id="ARBA00022679"/>
    </source>
</evidence>
<sequence>MSVSALTIVRGRKTHLLNQWKGWQQSEQKPDRWIIVGMDQDVEPPERAGSIKVITSRVDGDGKSLPLARARNHAAKLCDSKTMVFLDVDCIPAPAMLSHLVSAVADEDRLWMGHPRYLPKNAAAADWSMQDLQSSAVKHPLQPELTSAQRLASTEYEKFWSLCFAVRKQTFTRIGGFNESFAGYGGEDTDFAFAARSAEVPFGFVGATAYHQHHSVCKPPLNHFDAMVRNAIQFRRRWNVWPMESWLNAFADMRLIHFDPTAETIEVLAHPTKQQIANATKTNPAGF</sequence>
<comment type="caution">
    <text evidence="6">The sequence shown here is derived from an EMBL/GenBank/DDBJ whole genome shotgun (WGS) entry which is preliminary data.</text>
</comment>
<dbReference type="Proteomes" id="UP000322699">
    <property type="component" value="Unassembled WGS sequence"/>
</dbReference>
<evidence type="ECO:0000259" key="4">
    <source>
        <dbReference type="Pfam" id="PF00535"/>
    </source>
</evidence>
<evidence type="ECO:0000259" key="5">
    <source>
        <dbReference type="Pfam" id="PF02709"/>
    </source>
</evidence>
<dbReference type="InterPro" id="IPR001173">
    <property type="entry name" value="Glyco_trans_2-like"/>
</dbReference>
<name>A0A5B1CNM6_9BACT</name>
<organism evidence="6 7">
    <name type="scientific">Rubripirellula obstinata</name>
    <dbReference type="NCBI Taxonomy" id="406547"/>
    <lineage>
        <taxon>Bacteria</taxon>
        <taxon>Pseudomonadati</taxon>
        <taxon>Planctomycetota</taxon>
        <taxon>Planctomycetia</taxon>
        <taxon>Pirellulales</taxon>
        <taxon>Pirellulaceae</taxon>
        <taxon>Rubripirellula</taxon>
    </lineage>
</organism>
<accession>A0A5B1CNM6</accession>
<evidence type="ECO:0000256" key="1">
    <source>
        <dbReference type="ARBA" id="ARBA00006739"/>
    </source>
</evidence>
<dbReference type="EMBL" id="VRLW01000001">
    <property type="protein sequence ID" value="KAA1261180.1"/>
    <property type="molecule type" value="Genomic_DNA"/>
</dbReference>